<organism evidence="2 3">
    <name type="scientific">Pseudomyxococcus hansupus</name>
    <dbReference type="NCBI Taxonomy" id="1297742"/>
    <lineage>
        <taxon>Bacteria</taxon>
        <taxon>Pseudomonadati</taxon>
        <taxon>Myxococcota</taxon>
        <taxon>Myxococcia</taxon>
        <taxon>Myxococcales</taxon>
        <taxon>Cystobacterineae</taxon>
        <taxon>Myxococcaceae</taxon>
        <taxon>Pseudomyxococcus</taxon>
    </lineage>
</organism>
<dbReference type="Proteomes" id="UP000009026">
    <property type="component" value="Chromosome"/>
</dbReference>
<evidence type="ECO:0000256" key="1">
    <source>
        <dbReference type="SAM" id="SignalP"/>
    </source>
</evidence>
<proteinExistence type="predicted"/>
<accession>A0A0H4WVW5</accession>
<feature type="signal peptide" evidence="1">
    <location>
        <begin position="1"/>
        <end position="29"/>
    </location>
</feature>
<evidence type="ECO:0000313" key="2">
    <source>
        <dbReference type="EMBL" id="AKQ66964.1"/>
    </source>
</evidence>
<reference evidence="2 3" key="1">
    <citation type="journal article" date="2016" name="PLoS ONE">
        <title>Complete Genome Sequence and Comparative Genomics of a Novel Myxobacterium Myxococcus hansupus.</title>
        <authorList>
            <person name="Sharma G."/>
            <person name="Narwani T."/>
            <person name="Subramanian S."/>
        </authorList>
    </citation>
    <scope>NUCLEOTIDE SEQUENCE [LARGE SCALE GENOMIC DNA]</scope>
    <source>
        <strain evidence="3">mixupus</strain>
    </source>
</reference>
<dbReference type="PATRIC" id="fig|1297742.4.peg.3917"/>
<feature type="chain" id="PRO_5005212066" description="Lipoprotein" evidence="1">
    <location>
        <begin position="30"/>
        <end position="131"/>
    </location>
</feature>
<dbReference type="RefSeq" id="WP_002640524.1">
    <property type="nucleotide sequence ID" value="NZ_CP012109.1"/>
</dbReference>
<evidence type="ECO:0000313" key="3">
    <source>
        <dbReference type="Proteomes" id="UP000009026"/>
    </source>
</evidence>
<keyword evidence="3" id="KW-1185">Reference proteome</keyword>
<dbReference type="KEGG" id="mym:A176_003876"/>
<dbReference type="AlphaFoldDB" id="A0A0H4WVW5"/>
<keyword evidence="1" id="KW-0732">Signal</keyword>
<evidence type="ECO:0008006" key="4">
    <source>
        <dbReference type="Google" id="ProtNLM"/>
    </source>
</evidence>
<gene>
    <name evidence="2" type="ORF">A176_003876</name>
</gene>
<protein>
    <recommendedName>
        <fullName evidence="4">Lipoprotein</fullName>
    </recommendedName>
</protein>
<dbReference type="EMBL" id="CP012109">
    <property type="protein sequence ID" value="AKQ66964.1"/>
    <property type="molecule type" value="Genomic_DNA"/>
</dbReference>
<sequence>MKTGRGILRPWARAVLTVAFSAAPLTAAAAAQDTAPQVSCYQRAMDGGLDDSMATQLCRGARSASPADCFLRVQDEGSLSQSQSVQLCQFTAPDEDPAGCYIQARQQTFSEPSRVMQLCQPAQLYCPGFVN</sequence>
<name>A0A0H4WVW5_9BACT</name>